<organism evidence="2 3">
    <name type="scientific">Apiospora rasikravindrae</name>
    <dbReference type="NCBI Taxonomy" id="990691"/>
    <lineage>
        <taxon>Eukaryota</taxon>
        <taxon>Fungi</taxon>
        <taxon>Dikarya</taxon>
        <taxon>Ascomycota</taxon>
        <taxon>Pezizomycotina</taxon>
        <taxon>Sordariomycetes</taxon>
        <taxon>Xylariomycetidae</taxon>
        <taxon>Amphisphaeriales</taxon>
        <taxon>Apiosporaceae</taxon>
        <taxon>Apiospora</taxon>
    </lineage>
</organism>
<gene>
    <name evidence="2" type="ORF">PG993_012133</name>
</gene>
<feature type="region of interest" description="Disordered" evidence="1">
    <location>
        <begin position="50"/>
        <end position="83"/>
    </location>
</feature>
<keyword evidence="3" id="KW-1185">Reference proteome</keyword>
<sequence length="83" mass="9869">MHCYCANYYSAVNCHNKVSQFGERCRLCTVMNEGVSARYDSFNHQAEVQSYQDMLRDDSSREERRGRQRERKGKDSRKSRQHS</sequence>
<reference evidence="2 3" key="1">
    <citation type="submission" date="2023-01" db="EMBL/GenBank/DDBJ databases">
        <title>Analysis of 21 Apiospora genomes using comparative genomics revels a genus with tremendous synthesis potential of carbohydrate active enzymes and secondary metabolites.</title>
        <authorList>
            <person name="Sorensen T."/>
        </authorList>
    </citation>
    <scope>NUCLEOTIDE SEQUENCE [LARGE SCALE GENOMIC DNA]</scope>
    <source>
        <strain evidence="2 3">CBS 33761</strain>
    </source>
</reference>
<evidence type="ECO:0000313" key="3">
    <source>
        <dbReference type="Proteomes" id="UP001444661"/>
    </source>
</evidence>
<dbReference type="EMBL" id="JAQQWK010000011">
    <property type="protein sequence ID" value="KAK8024067.1"/>
    <property type="molecule type" value="Genomic_DNA"/>
</dbReference>
<dbReference type="Proteomes" id="UP001444661">
    <property type="component" value="Unassembled WGS sequence"/>
</dbReference>
<protein>
    <submittedName>
        <fullName evidence="2">Uncharacterized protein</fullName>
    </submittedName>
</protein>
<name>A0ABR1S2X9_9PEZI</name>
<evidence type="ECO:0000256" key="1">
    <source>
        <dbReference type="SAM" id="MobiDB-lite"/>
    </source>
</evidence>
<feature type="compositionally biased region" description="Basic and acidic residues" evidence="1">
    <location>
        <begin position="72"/>
        <end position="83"/>
    </location>
</feature>
<accession>A0ABR1S2X9</accession>
<feature type="compositionally biased region" description="Basic and acidic residues" evidence="1">
    <location>
        <begin position="54"/>
        <end position="65"/>
    </location>
</feature>
<proteinExistence type="predicted"/>
<evidence type="ECO:0000313" key="2">
    <source>
        <dbReference type="EMBL" id="KAK8024067.1"/>
    </source>
</evidence>
<comment type="caution">
    <text evidence="2">The sequence shown here is derived from an EMBL/GenBank/DDBJ whole genome shotgun (WGS) entry which is preliminary data.</text>
</comment>